<dbReference type="Gene3D" id="3.30.420.10">
    <property type="entry name" value="Ribonuclease H-like superfamily/Ribonuclease H"/>
    <property type="match status" value="1"/>
</dbReference>
<sequence length="625" mass="69063">MRTQAYQLAGDTVQIRFVETAADADEAVRWSLAQQLLAVDTETPHLLHFAADFRVRLAQFGNSSVAYVLPVERDEWSRSASRNILTKHKRMLGFNVPFDALAAGVDSLVDDAVELQSRMVDVGLISRLEDPRSKGQPGAAGHKLKDLCDVYVDPASPDTQEGLADFFASQSWGIKDSQKKPLGWGLVDLTEPVYWLYAGLDVILLSRLFPVLYKALKPSPSYGLLNFERQVQGEVMRPEQKGMLIDRPYATDLFEILREEERSHADAVARYGVKNANSGDQVAAALLAMGEEIPERTDGGKVKTDKFVLCRLADVNVKDWGEALETREPNSLALAVMYTKRAQHWQSYVRKLLDGADVKGRVHPKFNSLQARTARMSVSYIPVQQWPASDVRLRRCVIAEPGHVLVASDYAAVELRLLAALADIPAMKDAIANGRDLHNTTGTMIYGDDFTERITQGDPWAKRQRGILKVVAFGSVYGGGPTAVSQQTGLSLAESGDVQGKFFGVYPEIKRYSRALQREATLNGFVVSPTGRKLPTDTGKSYAALNFICQSVARDVFADALLRLRDAGMTQQIILLVHDEIISEVREDLAADYAKRLGELMSTTVLDVPISADGEILGRHWRKGS</sequence>
<dbReference type="PRINTS" id="PR00868">
    <property type="entry name" value="DNAPOLI"/>
</dbReference>
<accession>A0ABN2IB19</accession>
<gene>
    <name evidence="7" type="ORF">GCM10009765_58690</name>
</gene>
<dbReference type="InterPro" id="IPR012337">
    <property type="entry name" value="RNaseH-like_sf"/>
</dbReference>
<dbReference type="Gene3D" id="1.10.150.20">
    <property type="entry name" value="5' to 3' exonuclease, C-terminal subdomain"/>
    <property type="match status" value="1"/>
</dbReference>
<dbReference type="Proteomes" id="UP001500618">
    <property type="component" value="Unassembled WGS sequence"/>
</dbReference>
<comment type="caution">
    <text evidence="7">The sequence shown here is derived from an EMBL/GenBank/DDBJ whole genome shotgun (WGS) entry which is preliminary data.</text>
</comment>
<dbReference type="InterPro" id="IPR002298">
    <property type="entry name" value="DNA_polymerase_A"/>
</dbReference>
<evidence type="ECO:0000256" key="4">
    <source>
        <dbReference type="ARBA" id="ARBA00022705"/>
    </source>
</evidence>
<comment type="similarity">
    <text evidence="1">Belongs to the DNA polymerase type-A family.</text>
</comment>
<keyword evidence="8" id="KW-1185">Reference proteome</keyword>
<organism evidence="7 8">
    <name type="scientific">Fodinicola feengrottensis</name>
    <dbReference type="NCBI Taxonomy" id="435914"/>
    <lineage>
        <taxon>Bacteria</taxon>
        <taxon>Bacillati</taxon>
        <taxon>Actinomycetota</taxon>
        <taxon>Actinomycetes</taxon>
        <taxon>Mycobacteriales</taxon>
        <taxon>Fodinicola</taxon>
    </lineage>
</organism>
<dbReference type="InterPro" id="IPR001098">
    <property type="entry name" value="DNA-dir_DNA_pol_A_palm_dom"/>
</dbReference>
<dbReference type="PANTHER" id="PTHR10133">
    <property type="entry name" value="DNA POLYMERASE I"/>
    <property type="match status" value="1"/>
</dbReference>
<dbReference type="Pfam" id="PF01612">
    <property type="entry name" value="DNA_pol_A_exo1"/>
    <property type="match status" value="1"/>
</dbReference>
<dbReference type="SUPFAM" id="SSF56672">
    <property type="entry name" value="DNA/RNA polymerases"/>
    <property type="match status" value="1"/>
</dbReference>
<evidence type="ECO:0000313" key="8">
    <source>
        <dbReference type="Proteomes" id="UP001500618"/>
    </source>
</evidence>
<protein>
    <recommendedName>
        <fullName evidence="3">DNA polymerase I</fullName>
        <ecNumber evidence="2">2.7.7.7</ecNumber>
    </recommendedName>
</protein>
<evidence type="ECO:0000256" key="1">
    <source>
        <dbReference type="ARBA" id="ARBA00007705"/>
    </source>
</evidence>
<feature type="domain" description="DNA-directed DNA polymerase family A palm" evidence="6">
    <location>
        <begin position="390"/>
        <end position="589"/>
    </location>
</feature>
<evidence type="ECO:0000256" key="5">
    <source>
        <dbReference type="ARBA" id="ARBA00049244"/>
    </source>
</evidence>
<name>A0ABN2IB19_9ACTN</name>
<keyword evidence="4" id="KW-0235">DNA replication</keyword>
<dbReference type="InterPro" id="IPR043502">
    <property type="entry name" value="DNA/RNA_pol_sf"/>
</dbReference>
<dbReference type="InterPro" id="IPR002562">
    <property type="entry name" value="3'-5'_exonuclease_dom"/>
</dbReference>
<evidence type="ECO:0000259" key="6">
    <source>
        <dbReference type="SMART" id="SM00482"/>
    </source>
</evidence>
<proteinExistence type="inferred from homology"/>
<reference evidence="7 8" key="1">
    <citation type="journal article" date="2019" name="Int. J. Syst. Evol. Microbiol.">
        <title>The Global Catalogue of Microorganisms (GCM) 10K type strain sequencing project: providing services to taxonomists for standard genome sequencing and annotation.</title>
        <authorList>
            <consortium name="The Broad Institute Genomics Platform"/>
            <consortium name="The Broad Institute Genome Sequencing Center for Infectious Disease"/>
            <person name="Wu L."/>
            <person name="Ma J."/>
        </authorList>
    </citation>
    <scope>NUCLEOTIDE SEQUENCE [LARGE SCALE GENOMIC DNA]</scope>
    <source>
        <strain evidence="7 8">JCM 14718</strain>
    </source>
</reference>
<dbReference type="PANTHER" id="PTHR10133:SF27">
    <property type="entry name" value="DNA POLYMERASE NU"/>
    <property type="match status" value="1"/>
</dbReference>
<comment type="catalytic activity">
    <reaction evidence="5">
        <text>DNA(n) + a 2'-deoxyribonucleoside 5'-triphosphate = DNA(n+1) + diphosphate</text>
        <dbReference type="Rhea" id="RHEA:22508"/>
        <dbReference type="Rhea" id="RHEA-COMP:17339"/>
        <dbReference type="Rhea" id="RHEA-COMP:17340"/>
        <dbReference type="ChEBI" id="CHEBI:33019"/>
        <dbReference type="ChEBI" id="CHEBI:61560"/>
        <dbReference type="ChEBI" id="CHEBI:173112"/>
        <dbReference type="EC" id="2.7.7.7"/>
    </reaction>
</comment>
<evidence type="ECO:0000256" key="2">
    <source>
        <dbReference type="ARBA" id="ARBA00012417"/>
    </source>
</evidence>
<dbReference type="EC" id="2.7.7.7" evidence="2"/>
<dbReference type="RefSeq" id="WP_344313551.1">
    <property type="nucleotide sequence ID" value="NZ_BAAANY010000023.1"/>
</dbReference>
<dbReference type="SUPFAM" id="SSF53098">
    <property type="entry name" value="Ribonuclease H-like"/>
    <property type="match status" value="1"/>
</dbReference>
<dbReference type="SMART" id="SM00482">
    <property type="entry name" value="POLAc"/>
    <property type="match status" value="1"/>
</dbReference>
<evidence type="ECO:0000256" key="3">
    <source>
        <dbReference type="ARBA" id="ARBA00020311"/>
    </source>
</evidence>
<dbReference type="Gene3D" id="3.30.70.370">
    <property type="match status" value="1"/>
</dbReference>
<dbReference type="EMBL" id="BAAANY010000023">
    <property type="protein sequence ID" value="GAA1701386.1"/>
    <property type="molecule type" value="Genomic_DNA"/>
</dbReference>
<dbReference type="InterPro" id="IPR036397">
    <property type="entry name" value="RNaseH_sf"/>
</dbReference>
<dbReference type="Pfam" id="PF00476">
    <property type="entry name" value="DNA_pol_A"/>
    <property type="match status" value="1"/>
</dbReference>
<evidence type="ECO:0000313" key="7">
    <source>
        <dbReference type="EMBL" id="GAA1701386.1"/>
    </source>
</evidence>